<name>A0AAQ3WLR5_PASNO</name>
<dbReference type="Proteomes" id="UP001341281">
    <property type="component" value="Chromosome 03"/>
</dbReference>
<dbReference type="AlphaFoldDB" id="A0AAQ3WLR5"/>
<accession>A0AAQ3WLR5</accession>
<evidence type="ECO:0000313" key="1">
    <source>
        <dbReference type="EMBL" id="WVZ66103.1"/>
    </source>
</evidence>
<keyword evidence="2" id="KW-1185">Reference proteome</keyword>
<proteinExistence type="predicted"/>
<protein>
    <submittedName>
        <fullName evidence="1">Uncharacterized protein</fullName>
    </submittedName>
</protein>
<gene>
    <name evidence="1" type="ORF">U9M48_015377</name>
</gene>
<evidence type="ECO:0000313" key="2">
    <source>
        <dbReference type="Proteomes" id="UP001341281"/>
    </source>
</evidence>
<reference evidence="1 2" key="1">
    <citation type="submission" date="2024-02" db="EMBL/GenBank/DDBJ databases">
        <title>High-quality chromosome-scale genome assembly of Pensacola bahiagrass (Paspalum notatum Flugge var. saurae).</title>
        <authorList>
            <person name="Vega J.M."/>
            <person name="Podio M."/>
            <person name="Orjuela J."/>
            <person name="Siena L.A."/>
            <person name="Pessino S.C."/>
            <person name="Combes M.C."/>
            <person name="Mariac C."/>
            <person name="Albertini E."/>
            <person name="Pupilli F."/>
            <person name="Ortiz J.P.A."/>
            <person name="Leblanc O."/>
        </authorList>
    </citation>
    <scope>NUCLEOTIDE SEQUENCE [LARGE SCALE GENOMIC DNA]</scope>
    <source>
        <strain evidence="1">R1</strain>
        <tissue evidence="1">Leaf</tissue>
    </source>
</reference>
<dbReference type="EMBL" id="CP144747">
    <property type="protein sequence ID" value="WVZ66103.1"/>
    <property type="molecule type" value="Genomic_DNA"/>
</dbReference>
<organism evidence="1 2">
    <name type="scientific">Paspalum notatum var. saurae</name>
    <dbReference type="NCBI Taxonomy" id="547442"/>
    <lineage>
        <taxon>Eukaryota</taxon>
        <taxon>Viridiplantae</taxon>
        <taxon>Streptophyta</taxon>
        <taxon>Embryophyta</taxon>
        <taxon>Tracheophyta</taxon>
        <taxon>Spermatophyta</taxon>
        <taxon>Magnoliopsida</taxon>
        <taxon>Liliopsida</taxon>
        <taxon>Poales</taxon>
        <taxon>Poaceae</taxon>
        <taxon>PACMAD clade</taxon>
        <taxon>Panicoideae</taxon>
        <taxon>Andropogonodae</taxon>
        <taxon>Paspaleae</taxon>
        <taxon>Paspalinae</taxon>
        <taxon>Paspalum</taxon>
    </lineage>
</organism>
<sequence length="94" mass="10345">MDPSKMAASSLSYEKVVETYKNAAAMATAVTAYAVLARGMARELLPQELRDAALRAVSLLMRGRSGLRAPERRTFVIRRHDEEGDGALFFDARA</sequence>